<sequence length="32" mass="3833">FDRDRCVRYWGVLRIGNRTKNGSFLAKNAKKY</sequence>
<gene>
    <name evidence="1" type="ORF">LCGC14_3064740</name>
</gene>
<reference evidence="1" key="1">
    <citation type="journal article" date="2015" name="Nature">
        <title>Complex archaea that bridge the gap between prokaryotes and eukaryotes.</title>
        <authorList>
            <person name="Spang A."/>
            <person name="Saw J.H."/>
            <person name="Jorgensen S.L."/>
            <person name="Zaremba-Niedzwiedzka K."/>
            <person name="Martijn J."/>
            <person name="Lind A.E."/>
            <person name="van Eijk R."/>
            <person name="Schleper C."/>
            <person name="Guy L."/>
            <person name="Ettema T.J."/>
        </authorList>
    </citation>
    <scope>NUCLEOTIDE SEQUENCE</scope>
</reference>
<feature type="non-terminal residue" evidence="1">
    <location>
        <position position="1"/>
    </location>
</feature>
<evidence type="ECO:0000313" key="1">
    <source>
        <dbReference type="EMBL" id="KKK56416.1"/>
    </source>
</evidence>
<dbReference type="AlphaFoldDB" id="A0A0F8Z8L7"/>
<protein>
    <submittedName>
        <fullName evidence="1">Uncharacterized protein</fullName>
    </submittedName>
</protein>
<proteinExistence type="predicted"/>
<accession>A0A0F8Z8L7</accession>
<organism evidence="1">
    <name type="scientific">marine sediment metagenome</name>
    <dbReference type="NCBI Taxonomy" id="412755"/>
    <lineage>
        <taxon>unclassified sequences</taxon>
        <taxon>metagenomes</taxon>
        <taxon>ecological metagenomes</taxon>
    </lineage>
</organism>
<comment type="caution">
    <text evidence="1">The sequence shown here is derived from an EMBL/GenBank/DDBJ whole genome shotgun (WGS) entry which is preliminary data.</text>
</comment>
<dbReference type="EMBL" id="LAZR01065007">
    <property type="protein sequence ID" value="KKK56416.1"/>
    <property type="molecule type" value="Genomic_DNA"/>
</dbReference>
<name>A0A0F8Z8L7_9ZZZZ</name>